<dbReference type="Gene3D" id="1.10.3810.10">
    <property type="entry name" value="Biosynthetic peptidoglycan transglycosylase-like"/>
    <property type="match status" value="1"/>
</dbReference>
<keyword evidence="8" id="KW-0328">Glycosyltransferase</keyword>
<dbReference type="GO" id="GO:0008955">
    <property type="term" value="F:peptidoglycan glycosyltransferase activity"/>
    <property type="evidence" value="ECO:0007669"/>
    <property type="project" value="UniProtKB-EC"/>
</dbReference>
<evidence type="ECO:0000256" key="2">
    <source>
        <dbReference type="ARBA" id="ARBA00004752"/>
    </source>
</evidence>
<comment type="similarity">
    <text evidence="3">In the C-terminal section; belongs to the transpeptidase family.</text>
</comment>
<dbReference type="GO" id="GO:0005886">
    <property type="term" value="C:plasma membrane"/>
    <property type="evidence" value="ECO:0007669"/>
    <property type="project" value="UniProtKB-SubCell"/>
</dbReference>
<dbReference type="InterPro" id="IPR050396">
    <property type="entry name" value="Glycosyltr_51/Transpeptidase"/>
</dbReference>
<keyword evidence="13 19" id="KW-0472">Membrane</keyword>
<dbReference type="OrthoDB" id="9766909at2"/>
<keyword evidence="10" id="KW-0378">Hydrolase</keyword>
<evidence type="ECO:0000256" key="1">
    <source>
        <dbReference type="ARBA" id="ARBA00004236"/>
    </source>
</evidence>
<dbReference type="InterPro" id="IPR012338">
    <property type="entry name" value="Beta-lactam/transpept-like"/>
</dbReference>
<comment type="pathway">
    <text evidence="2">Cell wall biogenesis; peptidoglycan biosynthesis.</text>
</comment>
<dbReference type="Gene3D" id="3.40.710.10">
    <property type="entry name" value="DD-peptidase/beta-lactamase superfamily"/>
    <property type="match status" value="2"/>
</dbReference>
<evidence type="ECO:0000259" key="20">
    <source>
        <dbReference type="Pfam" id="PF00905"/>
    </source>
</evidence>
<feature type="domain" description="Glycosyl transferase family 51" evidence="21">
    <location>
        <begin position="70"/>
        <end position="260"/>
    </location>
</feature>
<dbReference type="Pfam" id="PF00912">
    <property type="entry name" value="Transgly"/>
    <property type="match status" value="1"/>
</dbReference>
<name>A0A316E8J8_9BACT</name>
<keyword evidence="15" id="KW-0961">Cell wall biogenesis/degradation</keyword>
<gene>
    <name evidence="22" type="ORF">LV89_02486</name>
</gene>
<comment type="catalytic activity">
    <reaction evidence="17">
        <text>[GlcNAc-(1-&gt;4)-Mur2Ac(oyl-L-Ala-gamma-D-Glu-L-Lys-D-Ala-D-Ala)](n)-di-trans,octa-cis-undecaprenyl diphosphate + beta-D-GlcNAc-(1-&gt;4)-Mur2Ac(oyl-L-Ala-gamma-D-Glu-L-Lys-D-Ala-D-Ala)-di-trans,octa-cis-undecaprenyl diphosphate = [GlcNAc-(1-&gt;4)-Mur2Ac(oyl-L-Ala-gamma-D-Glu-L-Lys-D-Ala-D-Ala)](n+1)-di-trans,octa-cis-undecaprenyl diphosphate + di-trans,octa-cis-undecaprenyl diphosphate + H(+)</text>
        <dbReference type="Rhea" id="RHEA:23708"/>
        <dbReference type="Rhea" id="RHEA-COMP:9602"/>
        <dbReference type="Rhea" id="RHEA-COMP:9603"/>
        <dbReference type="ChEBI" id="CHEBI:15378"/>
        <dbReference type="ChEBI" id="CHEBI:58405"/>
        <dbReference type="ChEBI" id="CHEBI:60033"/>
        <dbReference type="ChEBI" id="CHEBI:78435"/>
        <dbReference type="EC" id="2.4.99.28"/>
    </reaction>
</comment>
<evidence type="ECO:0000256" key="14">
    <source>
        <dbReference type="ARBA" id="ARBA00023268"/>
    </source>
</evidence>
<proteinExistence type="inferred from homology"/>
<evidence type="ECO:0000256" key="12">
    <source>
        <dbReference type="ARBA" id="ARBA00022984"/>
    </source>
</evidence>
<dbReference type="PANTHER" id="PTHR32282:SF11">
    <property type="entry name" value="PENICILLIN-BINDING PROTEIN 1B"/>
    <property type="match status" value="1"/>
</dbReference>
<keyword evidence="14" id="KW-0511">Multifunctional enzyme</keyword>
<keyword evidence="12" id="KW-0573">Peptidoglycan synthesis</keyword>
<evidence type="ECO:0000313" key="22">
    <source>
        <dbReference type="EMBL" id="PWK26315.1"/>
    </source>
</evidence>
<dbReference type="InterPro" id="IPR001460">
    <property type="entry name" value="PCN-bd_Tpept"/>
</dbReference>
<dbReference type="GO" id="GO:0071555">
    <property type="term" value="P:cell wall organization"/>
    <property type="evidence" value="ECO:0007669"/>
    <property type="project" value="UniProtKB-KW"/>
</dbReference>
<evidence type="ECO:0000256" key="18">
    <source>
        <dbReference type="SAM" id="MobiDB-lite"/>
    </source>
</evidence>
<evidence type="ECO:0000256" key="3">
    <source>
        <dbReference type="ARBA" id="ARBA00007090"/>
    </source>
</evidence>
<feature type="compositionally biased region" description="Polar residues" evidence="18">
    <location>
        <begin position="754"/>
        <end position="771"/>
    </location>
</feature>
<dbReference type="GO" id="GO:0006508">
    <property type="term" value="P:proteolysis"/>
    <property type="evidence" value="ECO:0007669"/>
    <property type="project" value="UniProtKB-KW"/>
</dbReference>
<comment type="similarity">
    <text evidence="4">In the N-terminal section; belongs to the glycosyltransferase 51 family.</text>
</comment>
<dbReference type="RefSeq" id="WP_109743215.1">
    <property type="nucleotide sequence ID" value="NZ_QGGO01000012.1"/>
</dbReference>
<dbReference type="Pfam" id="PF00905">
    <property type="entry name" value="Transpeptidase"/>
    <property type="match status" value="1"/>
</dbReference>
<comment type="subcellular location">
    <subcellularLocation>
        <location evidence="1">Cell membrane</location>
    </subcellularLocation>
</comment>
<evidence type="ECO:0000256" key="19">
    <source>
        <dbReference type="SAM" id="Phobius"/>
    </source>
</evidence>
<feature type="transmembrane region" description="Helical" evidence="19">
    <location>
        <begin position="21"/>
        <end position="42"/>
    </location>
</feature>
<dbReference type="SUPFAM" id="SSF53955">
    <property type="entry name" value="Lysozyme-like"/>
    <property type="match status" value="1"/>
</dbReference>
<evidence type="ECO:0000256" key="13">
    <source>
        <dbReference type="ARBA" id="ARBA00023136"/>
    </source>
</evidence>
<keyword evidence="5" id="KW-1003">Cell membrane</keyword>
<dbReference type="AlphaFoldDB" id="A0A316E8J8"/>
<keyword evidence="11" id="KW-0133">Cell shape</keyword>
<organism evidence="22 23">
    <name type="scientific">Arcicella aurantiaca</name>
    <dbReference type="NCBI Taxonomy" id="591202"/>
    <lineage>
        <taxon>Bacteria</taxon>
        <taxon>Pseudomonadati</taxon>
        <taxon>Bacteroidota</taxon>
        <taxon>Cytophagia</taxon>
        <taxon>Cytophagales</taxon>
        <taxon>Flectobacillaceae</taxon>
        <taxon>Arcicella</taxon>
    </lineage>
</organism>
<evidence type="ECO:0000256" key="15">
    <source>
        <dbReference type="ARBA" id="ARBA00023316"/>
    </source>
</evidence>
<reference evidence="22 23" key="1">
    <citation type="submission" date="2018-05" db="EMBL/GenBank/DDBJ databases">
        <title>Genomic Encyclopedia of Archaeal and Bacterial Type Strains, Phase II (KMG-II): from individual species to whole genera.</title>
        <authorList>
            <person name="Goeker M."/>
        </authorList>
    </citation>
    <scope>NUCLEOTIDE SEQUENCE [LARGE SCALE GENOMIC DNA]</scope>
    <source>
        <strain evidence="22 23">DSM 22214</strain>
    </source>
</reference>
<dbReference type="InterPro" id="IPR001264">
    <property type="entry name" value="Glyco_trans_51"/>
</dbReference>
<keyword evidence="9" id="KW-0808">Transferase</keyword>
<dbReference type="GO" id="GO:0009252">
    <property type="term" value="P:peptidoglycan biosynthetic process"/>
    <property type="evidence" value="ECO:0007669"/>
    <property type="project" value="UniProtKB-KW"/>
</dbReference>
<keyword evidence="19" id="KW-0812">Transmembrane</keyword>
<evidence type="ECO:0000256" key="5">
    <source>
        <dbReference type="ARBA" id="ARBA00022475"/>
    </source>
</evidence>
<evidence type="ECO:0000256" key="9">
    <source>
        <dbReference type="ARBA" id="ARBA00022679"/>
    </source>
</evidence>
<feature type="domain" description="Penicillin-binding protein transpeptidase" evidence="20">
    <location>
        <begin position="443"/>
        <end position="688"/>
    </location>
</feature>
<keyword evidence="19" id="KW-1133">Transmembrane helix</keyword>
<dbReference type="PANTHER" id="PTHR32282">
    <property type="entry name" value="BINDING PROTEIN TRANSPEPTIDASE, PUTATIVE-RELATED"/>
    <property type="match status" value="1"/>
</dbReference>
<dbReference type="InterPro" id="IPR023346">
    <property type="entry name" value="Lysozyme-like_dom_sf"/>
</dbReference>
<evidence type="ECO:0000256" key="10">
    <source>
        <dbReference type="ARBA" id="ARBA00022801"/>
    </source>
</evidence>
<accession>A0A316E8J8</accession>
<keyword evidence="23" id="KW-1185">Reference proteome</keyword>
<dbReference type="Proteomes" id="UP000245489">
    <property type="component" value="Unassembled WGS sequence"/>
</dbReference>
<dbReference type="EMBL" id="QGGO01000012">
    <property type="protein sequence ID" value="PWK26315.1"/>
    <property type="molecule type" value="Genomic_DNA"/>
</dbReference>
<dbReference type="GO" id="GO:0030288">
    <property type="term" value="C:outer membrane-bounded periplasmic space"/>
    <property type="evidence" value="ECO:0007669"/>
    <property type="project" value="TreeGrafter"/>
</dbReference>
<keyword evidence="7" id="KW-0645">Protease</keyword>
<comment type="catalytic activity">
    <reaction evidence="16">
        <text>Preferential cleavage: (Ac)2-L-Lys-D-Ala-|-D-Ala. Also transpeptidation of peptidyl-alanyl moieties that are N-acyl substituents of D-alanine.</text>
        <dbReference type="EC" id="3.4.16.4"/>
    </reaction>
</comment>
<keyword evidence="6" id="KW-0121">Carboxypeptidase</keyword>
<evidence type="ECO:0000256" key="8">
    <source>
        <dbReference type="ARBA" id="ARBA00022676"/>
    </source>
</evidence>
<dbReference type="GO" id="GO:0009002">
    <property type="term" value="F:serine-type D-Ala-D-Ala carboxypeptidase activity"/>
    <property type="evidence" value="ECO:0007669"/>
    <property type="project" value="UniProtKB-EC"/>
</dbReference>
<evidence type="ECO:0000256" key="6">
    <source>
        <dbReference type="ARBA" id="ARBA00022645"/>
    </source>
</evidence>
<dbReference type="InterPro" id="IPR036950">
    <property type="entry name" value="PBP_transglycosylase"/>
</dbReference>
<evidence type="ECO:0000313" key="23">
    <source>
        <dbReference type="Proteomes" id="UP000245489"/>
    </source>
</evidence>
<evidence type="ECO:0000256" key="11">
    <source>
        <dbReference type="ARBA" id="ARBA00022960"/>
    </source>
</evidence>
<feature type="compositionally biased region" description="Basic and acidic residues" evidence="18">
    <location>
        <begin position="773"/>
        <end position="783"/>
    </location>
</feature>
<evidence type="ECO:0000256" key="17">
    <source>
        <dbReference type="ARBA" id="ARBA00049902"/>
    </source>
</evidence>
<dbReference type="SUPFAM" id="SSF56601">
    <property type="entry name" value="beta-lactamase/transpeptidase-like"/>
    <property type="match status" value="1"/>
</dbReference>
<protein>
    <submittedName>
        <fullName evidence="22">Penicillin-binding protein 1A</fullName>
    </submittedName>
</protein>
<feature type="region of interest" description="Disordered" evidence="18">
    <location>
        <begin position="747"/>
        <end position="783"/>
    </location>
</feature>
<comment type="caution">
    <text evidence="22">The sequence shown here is derived from an EMBL/GenBank/DDBJ whole genome shotgun (WGS) entry which is preliminary data.</text>
</comment>
<evidence type="ECO:0000256" key="4">
    <source>
        <dbReference type="ARBA" id="ARBA00007739"/>
    </source>
</evidence>
<sequence>MIQLQKGKYQSIIAKIWQWSGFGLASFLLYILAVQFNFLWLFGGMPSLQELENPKSQVASVLYSEDGVELGKYFRENRSPVEYEELSPNLIKALIATEDARFTQHSGIDLRSTFRVITHLGSAGGGSTLSQQLAKNLFDTRHSAEEDNTEDGTSYKGILAKIPLIRTVIAKTKEWILAVRLESRYTKQEILKMYLNEVSFGNNAYGIRVACKTYFGKDVNNVTEKEAATLIGMLQNPSLYDPRRHPERCVTRRNVVLGQMYRYGYIDKEEAIDLQEKTLGLNFKVENQNTGDAPYFREALKKQLQNALADINSTRDDNDKLNLYTSGLRIYTTIDSRMQQYAQESLDEHMKDQQKKFYAHWKGRNPWVDEKMHEIKGFLKDAMKRTQRYKSLMEEYNGDEEAVWKILKTPVKMTVFSWQGDRDTTLSPLDSMNYYKRILNCGFMAMNPNDGHVKAWVGGINFKFFKFDHVRQSKRQPGSTFKPFVYAAALENGSASLCENVVDEPVTFGAEDGLVGKTWTPQNSEGRYSYASMSLRHAMGLSINSVSAKLMKALGPEKVAEFAHRAGIQSTLNETPALCLGASEVSVYEQVAAYCTFMNEGERIDPILILRIEDKNGNELKRFETTSKKVISSETAYQMTHMLKGAIQESGGTAQGLNRYNCTKENDIGAKTGTTSNYSDGWFMGVTQNLVAGVWVGGDDRSIHYRSLSLGQGAKMAMPAYAMFMDKVYADKSLAIAGFKKEPFRKPEGADLGCNSSYTISTDSTGMQQPTAKPKEDEEGFLK</sequence>
<evidence type="ECO:0000256" key="7">
    <source>
        <dbReference type="ARBA" id="ARBA00022670"/>
    </source>
</evidence>
<dbReference type="GO" id="GO:0008360">
    <property type="term" value="P:regulation of cell shape"/>
    <property type="evidence" value="ECO:0007669"/>
    <property type="project" value="UniProtKB-KW"/>
</dbReference>
<evidence type="ECO:0000256" key="16">
    <source>
        <dbReference type="ARBA" id="ARBA00034000"/>
    </source>
</evidence>
<dbReference type="GO" id="GO:0008658">
    <property type="term" value="F:penicillin binding"/>
    <property type="evidence" value="ECO:0007669"/>
    <property type="project" value="InterPro"/>
</dbReference>
<evidence type="ECO:0000259" key="21">
    <source>
        <dbReference type="Pfam" id="PF00912"/>
    </source>
</evidence>